<protein>
    <submittedName>
        <fullName evidence="1">5264_t:CDS:1</fullName>
    </submittedName>
</protein>
<keyword evidence="2" id="KW-1185">Reference proteome</keyword>
<feature type="non-terminal residue" evidence="1">
    <location>
        <position position="1"/>
    </location>
</feature>
<sequence length="136" mass="14757">GWGAGDWEIAGGEMCSSPVPTLFNSPITCLRIPGERDGEAGGVDKAPPHIAPSHHNQWSCPGENRNFILAQSHISSTRLPMNIDWWLNSWEEARSVGDGKIMGDDPLGIRPPSDQDYAAIGYDILVADEVSTDEET</sequence>
<evidence type="ECO:0000313" key="1">
    <source>
        <dbReference type="EMBL" id="CAG8735636.1"/>
    </source>
</evidence>
<organism evidence="1 2">
    <name type="scientific">Acaulospora colombiana</name>
    <dbReference type="NCBI Taxonomy" id="27376"/>
    <lineage>
        <taxon>Eukaryota</taxon>
        <taxon>Fungi</taxon>
        <taxon>Fungi incertae sedis</taxon>
        <taxon>Mucoromycota</taxon>
        <taxon>Glomeromycotina</taxon>
        <taxon>Glomeromycetes</taxon>
        <taxon>Diversisporales</taxon>
        <taxon>Acaulosporaceae</taxon>
        <taxon>Acaulospora</taxon>
    </lineage>
</organism>
<proteinExistence type="predicted"/>
<name>A0ACA9Q617_9GLOM</name>
<evidence type="ECO:0000313" key="2">
    <source>
        <dbReference type="Proteomes" id="UP000789525"/>
    </source>
</evidence>
<reference evidence="1" key="1">
    <citation type="submission" date="2021-06" db="EMBL/GenBank/DDBJ databases">
        <authorList>
            <person name="Kallberg Y."/>
            <person name="Tangrot J."/>
            <person name="Rosling A."/>
        </authorList>
    </citation>
    <scope>NUCLEOTIDE SEQUENCE</scope>
    <source>
        <strain evidence="1">CL356</strain>
    </source>
</reference>
<comment type="caution">
    <text evidence="1">The sequence shown here is derived from an EMBL/GenBank/DDBJ whole genome shotgun (WGS) entry which is preliminary data.</text>
</comment>
<dbReference type="Proteomes" id="UP000789525">
    <property type="component" value="Unassembled WGS sequence"/>
</dbReference>
<accession>A0ACA9Q617</accession>
<feature type="non-terminal residue" evidence="1">
    <location>
        <position position="136"/>
    </location>
</feature>
<gene>
    <name evidence="1" type="ORF">ACOLOM_LOCUS11898</name>
</gene>
<dbReference type="EMBL" id="CAJVPT010045125">
    <property type="protein sequence ID" value="CAG8735636.1"/>
    <property type="molecule type" value="Genomic_DNA"/>
</dbReference>